<organism evidence="12 13">
    <name type="scientific">Orchesella dallaii</name>
    <dbReference type="NCBI Taxonomy" id="48710"/>
    <lineage>
        <taxon>Eukaryota</taxon>
        <taxon>Metazoa</taxon>
        <taxon>Ecdysozoa</taxon>
        <taxon>Arthropoda</taxon>
        <taxon>Hexapoda</taxon>
        <taxon>Collembola</taxon>
        <taxon>Entomobryomorpha</taxon>
        <taxon>Entomobryoidea</taxon>
        <taxon>Orchesellidae</taxon>
        <taxon>Orchesellinae</taxon>
        <taxon>Orchesella</taxon>
    </lineage>
</organism>
<dbReference type="PANTHER" id="PTHR45860">
    <property type="entry name" value="TRANSLATION INITIATION FACTOR EIF-2B SUBUNIT ALPHA"/>
    <property type="match status" value="1"/>
</dbReference>
<dbReference type="InterPro" id="IPR042529">
    <property type="entry name" value="IF_2B-like_C"/>
</dbReference>
<proteinExistence type="inferred from homology"/>
<dbReference type="InterPro" id="IPR000649">
    <property type="entry name" value="IF-2B-related"/>
</dbReference>
<evidence type="ECO:0000313" key="12">
    <source>
        <dbReference type="EMBL" id="CAL8122939.1"/>
    </source>
</evidence>
<evidence type="ECO:0000256" key="7">
    <source>
        <dbReference type="ARBA" id="ARBA00044208"/>
    </source>
</evidence>
<evidence type="ECO:0000256" key="2">
    <source>
        <dbReference type="ARBA" id="ARBA00007251"/>
    </source>
</evidence>
<evidence type="ECO:0000256" key="6">
    <source>
        <dbReference type="ARBA" id="ARBA00043898"/>
    </source>
</evidence>
<comment type="similarity">
    <text evidence="2 10">Belongs to the eIF-2B alpha/beta/delta subunits family.</text>
</comment>
<gene>
    <name evidence="12" type="ORF">ODALV1_LOCUS20023</name>
</gene>
<evidence type="ECO:0000256" key="10">
    <source>
        <dbReference type="RuleBase" id="RU003814"/>
    </source>
</evidence>
<keyword evidence="5" id="KW-0648">Protein biosynthesis</keyword>
<dbReference type="Gene3D" id="1.20.120.1070">
    <property type="entry name" value="Translation initiation factor eIF-2B, N-terminal domain"/>
    <property type="match status" value="1"/>
</dbReference>
<evidence type="ECO:0000256" key="9">
    <source>
        <dbReference type="ARBA" id="ARBA00046432"/>
    </source>
</evidence>
<dbReference type="EMBL" id="CAXLJM020000068">
    <property type="protein sequence ID" value="CAL8122939.1"/>
    <property type="molecule type" value="Genomic_DNA"/>
</dbReference>
<reference evidence="12 13" key="1">
    <citation type="submission" date="2024-08" db="EMBL/GenBank/DDBJ databases">
        <authorList>
            <person name="Cucini C."/>
            <person name="Frati F."/>
        </authorList>
    </citation>
    <scope>NUCLEOTIDE SEQUENCE [LARGE SCALE GENOMIC DNA]</scope>
</reference>
<protein>
    <recommendedName>
        <fullName evidence="7">Translation initiation factor eIF2B subunit alpha</fullName>
    </recommendedName>
    <alternativeName>
        <fullName evidence="8">eIF2B GDP-GTP exchange factor subunit alpha</fullName>
    </alternativeName>
</protein>
<evidence type="ECO:0000256" key="4">
    <source>
        <dbReference type="ARBA" id="ARBA00022540"/>
    </source>
</evidence>
<evidence type="ECO:0000256" key="8">
    <source>
        <dbReference type="ARBA" id="ARBA00044236"/>
    </source>
</evidence>
<sequence>MGRKKHHKSNTPASQSHPKQSPVPPPPLAPVNIDPGGQSISLPEESPAPPPTHSLPEPPLQLKPSKMPSAMVDTILVTESPVSAAVQALLRVIETYNGSTVNGLISELKSAANANNVVKQGTPVLTKSKLAVNSACAQFIRYATLTLSSIEAEDVSKCREQMMCEGLKYLKRCERSIEKISRWAVTLIFDGARILVHGDSFVVLETLRCVPKNIYFSVFIVLDNDKVATFFEDNYNIDVSVVRDAEVGTLMESMDLVLVGAEAVTKNGGIINRVGTLPLAICSREMNKPMYVLAESFKFSLLYPLNQEDLPREIREDPITNRIRVDYTQPKYITFLVTDRGLLTPTAVCDELIELYT</sequence>
<dbReference type="InterPro" id="IPR042528">
    <property type="entry name" value="elF-2B_alpha_N"/>
</dbReference>
<feature type="compositionally biased region" description="Pro residues" evidence="11">
    <location>
        <begin position="46"/>
        <end position="61"/>
    </location>
</feature>
<dbReference type="Pfam" id="PF01008">
    <property type="entry name" value="IF-2B"/>
    <property type="match status" value="1"/>
</dbReference>
<accession>A0ABP1RDL7</accession>
<keyword evidence="3" id="KW-0963">Cytoplasm</keyword>
<comment type="function">
    <text evidence="6">Acts as a component of the translation initiation factor 2B (eIF2B) complex, which catalyzes the exchange of GDP for GTP on eukaryotic initiation factor 2 (eIF2) gamma subunit. Its guanine nucleotide exchange factor activity is repressed when bound to eIF2 complex phosphorylated on the alpha subunit, thereby limiting the amount of methionyl-initiator methionine tRNA available to the ribosome and consequently global translation is repressed.</text>
</comment>
<feature type="region of interest" description="Disordered" evidence="11">
    <location>
        <begin position="1"/>
        <end position="65"/>
    </location>
</feature>
<comment type="caution">
    <text evidence="12">The sequence shown here is derived from an EMBL/GenBank/DDBJ whole genome shotgun (WGS) entry which is preliminary data.</text>
</comment>
<dbReference type="InterPro" id="IPR051501">
    <property type="entry name" value="eIF2B_alpha/beta/delta"/>
</dbReference>
<evidence type="ECO:0000256" key="3">
    <source>
        <dbReference type="ARBA" id="ARBA00022490"/>
    </source>
</evidence>
<dbReference type="SUPFAM" id="SSF100950">
    <property type="entry name" value="NagB/RpiA/CoA transferase-like"/>
    <property type="match status" value="1"/>
</dbReference>
<dbReference type="PANTHER" id="PTHR45860:SF1">
    <property type="entry name" value="TRANSLATION INITIATION FACTOR EIF-2B SUBUNIT ALPHA"/>
    <property type="match status" value="1"/>
</dbReference>
<evidence type="ECO:0000313" key="13">
    <source>
        <dbReference type="Proteomes" id="UP001642540"/>
    </source>
</evidence>
<evidence type="ECO:0000256" key="5">
    <source>
        <dbReference type="ARBA" id="ARBA00022917"/>
    </source>
</evidence>
<dbReference type="Gene3D" id="3.40.50.10470">
    <property type="entry name" value="Translation initiation factor eif-2b, domain 2"/>
    <property type="match status" value="1"/>
</dbReference>
<evidence type="ECO:0000256" key="1">
    <source>
        <dbReference type="ARBA" id="ARBA00004514"/>
    </source>
</evidence>
<evidence type="ECO:0000256" key="11">
    <source>
        <dbReference type="SAM" id="MobiDB-lite"/>
    </source>
</evidence>
<keyword evidence="4" id="KW-0396">Initiation factor</keyword>
<comment type="subcellular location">
    <subcellularLocation>
        <location evidence="1">Cytoplasm</location>
        <location evidence="1">Cytosol</location>
    </subcellularLocation>
</comment>
<dbReference type="Proteomes" id="UP001642540">
    <property type="component" value="Unassembled WGS sequence"/>
</dbReference>
<keyword evidence="13" id="KW-1185">Reference proteome</keyword>
<dbReference type="InterPro" id="IPR037171">
    <property type="entry name" value="NagB/RpiA_transferase-like"/>
</dbReference>
<name>A0ABP1RDL7_9HEXA</name>
<comment type="subunit">
    <text evidence="9">Component of the translation initiation factor 2B (eIF2B) complex which is a heterodecamer of two sets of five different subunits: alpha, beta, gamma, delta and epsilon. Subunits alpha, beta and delta comprise a regulatory subcomplex and subunits epsilon and gamma comprise a catalytic subcomplex. Within the complex, the hexameric regulatory complex resides at the center, with the two heterodimeric catalytic subcomplexes bound on opposite sides.</text>
</comment>